<sequence>MRSTRTRSSWTGRQDPGSVPDRCRNEPDPGACGTTVASEDGPSVEPGVDPSLEPDSPEGTSVEEPSSEPDSPEGASVVTGDELAASVTLTIFIHINLRLSGGRQWHERVTLVVSTVATECPLRTVLHLVVHGRGSSITIIDTELKSDIVQTQVVFAAAVGSSGLWSHARHQQPL</sequence>
<keyword evidence="3" id="KW-1185">Reference proteome</keyword>
<organism evidence="2 3">
    <name type="scientific">Anopheles farauti</name>
    <dbReference type="NCBI Taxonomy" id="69004"/>
    <lineage>
        <taxon>Eukaryota</taxon>
        <taxon>Metazoa</taxon>
        <taxon>Ecdysozoa</taxon>
        <taxon>Arthropoda</taxon>
        <taxon>Hexapoda</taxon>
        <taxon>Insecta</taxon>
        <taxon>Pterygota</taxon>
        <taxon>Neoptera</taxon>
        <taxon>Endopterygota</taxon>
        <taxon>Diptera</taxon>
        <taxon>Nematocera</taxon>
        <taxon>Culicoidea</taxon>
        <taxon>Culicidae</taxon>
        <taxon>Anophelinae</taxon>
        <taxon>Anopheles</taxon>
    </lineage>
</organism>
<reference evidence="2" key="2">
    <citation type="submission" date="2020-05" db="UniProtKB">
        <authorList>
            <consortium name="EnsemblMetazoa"/>
        </authorList>
    </citation>
    <scope>IDENTIFICATION</scope>
    <source>
        <strain evidence="2">FAR1</strain>
    </source>
</reference>
<evidence type="ECO:0000256" key="1">
    <source>
        <dbReference type="SAM" id="MobiDB-lite"/>
    </source>
</evidence>
<evidence type="ECO:0000313" key="2">
    <source>
        <dbReference type="EnsemblMetazoa" id="AFAF003884-PA"/>
    </source>
</evidence>
<evidence type="ECO:0000313" key="3">
    <source>
        <dbReference type="Proteomes" id="UP000075886"/>
    </source>
</evidence>
<reference evidence="3" key="1">
    <citation type="submission" date="2014-01" db="EMBL/GenBank/DDBJ databases">
        <title>The Genome Sequence of Anopheles farauti FAR1 (V2).</title>
        <authorList>
            <consortium name="The Broad Institute Genomics Platform"/>
            <person name="Neafsey D.E."/>
            <person name="Besansky N."/>
            <person name="Howell P."/>
            <person name="Walton C."/>
            <person name="Young S.K."/>
            <person name="Zeng Q."/>
            <person name="Gargeya S."/>
            <person name="Fitzgerald M."/>
            <person name="Haas B."/>
            <person name="Abouelleil A."/>
            <person name="Allen A.W."/>
            <person name="Alvarado L."/>
            <person name="Arachchi H.M."/>
            <person name="Berlin A.M."/>
            <person name="Chapman S.B."/>
            <person name="Gainer-Dewar J."/>
            <person name="Goldberg J."/>
            <person name="Griggs A."/>
            <person name="Gujja S."/>
            <person name="Hansen M."/>
            <person name="Howarth C."/>
            <person name="Imamovic A."/>
            <person name="Ireland A."/>
            <person name="Larimer J."/>
            <person name="McCowan C."/>
            <person name="Murphy C."/>
            <person name="Pearson M."/>
            <person name="Poon T.W."/>
            <person name="Priest M."/>
            <person name="Roberts A."/>
            <person name="Saif S."/>
            <person name="Shea T."/>
            <person name="Sisk P."/>
            <person name="Sykes S."/>
            <person name="Wortman J."/>
            <person name="Nusbaum C."/>
            <person name="Birren B."/>
        </authorList>
    </citation>
    <scope>NUCLEOTIDE SEQUENCE [LARGE SCALE GENOMIC DNA]</scope>
    <source>
        <strain evidence="3">FAR1</strain>
    </source>
</reference>
<dbReference type="EMBL" id="AXCN02001465">
    <property type="status" value="NOT_ANNOTATED_CDS"/>
    <property type="molecule type" value="Genomic_DNA"/>
</dbReference>
<dbReference type="Proteomes" id="UP000075886">
    <property type="component" value="Unassembled WGS sequence"/>
</dbReference>
<dbReference type="EnsemblMetazoa" id="AFAF003884-RA">
    <property type="protein sequence ID" value="AFAF003884-PA"/>
    <property type="gene ID" value="AFAF003884"/>
</dbReference>
<accession>A0A182Q693</accession>
<feature type="region of interest" description="Disordered" evidence="1">
    <location>
        <begin position="1"/>
        <end position="77"/>
    </location>
</feature>
<feature type="compositionally biased region" description="Low complexity" evidence="1">
    <location>
        <begin position="1"/>
        <end position="11"/>
    </location>
</feature>
<dbReference type="VEuPathDB" id="VectorBase:AFAF003884"/>
<protein>
    <submittedName>
        <fullName evidence="2">Uncharacterized protein</fullName>
    </submittedName>
</protein>
<proteinExistence type="predicted"/>
<name>A0A182Q693_9DIPT</name>
<dbReference type="AlphaFoldDB" id="A0A182Q693"/>